<proteinExistence type="predicted"/>
<dbReference type="EMBL" id="GGEC01091559">
    <property type="protein sequence ID" value="MBX72043.1"/>
    <property type="molecule type" value="Transcribed_RNA"/>
</dbReference>
<name>A0A2P2QYJ7_RHIMU</name>
<accession>A0A2P2QYJ7</accession>
<dbReference type="AlphaFoldDB" id="A0A2P2QYJ7"/>
<reference evidence="1" key="1">
    <citation type="submission" date="2018-02" db="EMBL/GenBank/DDBJ databases">
        <title>Rhizophora mucronata_Transcriptome.</title>
        <authorList>
            <person name="Meera S.P."/>
            <person name="Sreeshan A."/>
            <person name="Augustine A."/>
        </authorList>
    </citation>
    <scope>NUCLEOTIDE SEQUENCE</scope>
    <source>
        <tissue evidence="1">Leaf</tissue>
    </source>
</reference>
<organism evidence="1">
    <name type="scientific">Rhizophora mucronata</name>
    <name type="common">Asiatic mangrove</name>
    <dbReference type="NCBI Taxonomy" id="61149"/>
    <lineage>
        <taxon>Eukaryota</taxon>
        <taxon>Viridiplantae</taxon>
        <taxon>Streptophyta</taxon>
        <taxon>Embryophyta</taxon>
        <taxon>Tracheophyta</taxon>
        <taxon>Spermatophyta</taxon>
        <taxon>Magnoliopsida</taxon>
        <taxon>eudicotyledons</taxon>
        <taxon>Gunneridae</taxon>
        <taxon>Pentapetalae</taxon>
        <taxon>rosids</taxon>
        <taxon>fabids</taxon>
        <taxon>Malpighiales</taxon>
        <taxon>Rhizophoraceae</taxon>
        <taxon>Rhizophora</taxon>
    </lineage>
</organism>
<evidence type="ECO:0000313" key="1">
    <source>
        <dbReference type="EMBL" id="MBX72043.1"/>
    </source>
</evidence>
<protein>
    <submittedName>
        <fullName evidence="1">Uncharacterized protein</fullName>
    </submittedName>
</protein>
<sequence length="56" mass="6478">MKCMKLRMVLLCIMSPRLRMVLLCMMSPLVRLTGMIARRNNNTTREDSGRKLSGSY</sequence>